<keyword evidence="1" id="KW-1133">Transmembrane helix</keyword>
<dbReference type="EMBL" id="PJNW01000005">
    <property type="protein sequence ID" value="PKR89438.1"/>
    <property type="molecule type" value="Genomic_DNA"/>
</dbReference>
<proteinExistence type="predicted"/>
<reference evidence="2 3" key="1">
    <citation type="submission" date="2017-12" db="EMBL/GenBank/DDBJ databases">
        <title>Anaerobic carbon monoxide metabolism by Pleomorphomonas carboxyditropha sp. nov., a new mesophilic hydrogenogenic carboxidotroph.</title>
        <authorList>
            <person name="Esquivel-Elizondo S."/>
            <person name="Krajmalnik-Brown R."/>
        </authorList>
    </citation>
    <scope>NUCLEOTIDE SEQUENCE [LARGE SCALE GENOMIC DNA]</scope>
    <source>
        <strain evidence="2 3">R5-392</strain>
    </source>
</reference>
<evidence type="ECO:0000313" key="2">
    <source>
        <dbReference type="EMBL" id="PKR89438.1"/>
    </source>
</evidence>
<name>A0A2N3LXX0_9HYPH</name>
<accession>A0A2N3LXX0</accession>
<evidence type="ECO:0000313" key="3">
    <source>
        <dbReference type="Proteomes" id="UP000233491"/>
    </source>
</evidence>
<comment type="caution">
    <text evidence="2">The sequence shown here is derived from an EMBL/GenBank/DDBJ whole genome shotgun (WGS) entry which is preliminary data.</text>
</comment>
<keyword evidence="1" id="KW-0812">Transmembrane</keyword>
<keyword evidence="1" id="KW-0472">Membrane</keyword>
<keyword evidence="3" id="KW-1185">Reference proteome</keyword>
<feature type="transmembrane region" description="Helical" evidence="1">
    <location>
        <begin position="30"/>
        <end position="53"/>
    </location>
</feature>
<dbReference type="Proteomes" id="UP000233491">
    <property type="component" value="Unassembled WGS sequence"/>
</dbReference>
<organism evidence="2 3">
    <name type="scientific">Pleomorphomonas diazotrophica</name>
    <dbReference type="NCBI Taxonomy" id="1166257"/>
    <lineage>
        <taxon>Bacteria</taxon>
        <taxon>Pseudomonadati</taxon>
        <taxon>Pseudomonadota</taxon>
        <taxon>Alphaproteobacteria</taxon>
        <taxon>Hyphomicrobiales</taxon>
        <taxon>Pleomorphomonadaceae</taxon>
        <taxon>Pleomorphomonas</taxon>
    </lineage>
</organism>
<gene>
    <name evidence="2" type="ORF">CXZ10_08640</name>
</gene>
<sequence length="86" mass="9252">MAYFAVGLGFAMLSLHELATNGRSGPLNRLMAWSGVLFWLPMLLAIVVTAFLASRRPVQSPVPAAATSTGAIIAERRATRRAARRV</sequence>
<evidence type="ECO:0000256" key="1">
    <source>
        <dbReference type="SAM" id="Phobius"/>
    </source>
</evidence>
<dbReference type="AlphaFoldDB" id="A0A2N3LXX0"/>
<protein>
    <submittedName>
        <fullName evidence="2">Uncharacterized protein</fullName>
    </submittedName>
</protein>